<evidence type="ECO:0000256" key="2">
    <source>
        <dbReference type="ARBA" id="ARBA00022801"/>
    </source>
</evidence>
<dbReference type="InterPro" id="IPR050565">
    <property type="entry name" value="LYPA1-2/EST-like"/>
</dbReference>
<dbReference type="Proteomes" id="UP001150062">
    <property type="component" value="Unassembled WGS sequence"/>
</dbReference>
<keyword evidence="2" id="KW-0378">Hydrolase</keyword>
<organism evidence="5 6">
    <name type="scientific">Anaeramoeba flamelloides</name>
    <dbReference type="NCBI Taxonomy" id="1746091"/>
    <lineage>
        <taxon>Eukaryota</taxon>
        <taxon>Metamonada</taxon>
        <taxon>Anaeramoebidae</taxon>
        <taxon>Anaeramoeba</taxon>
    </lineage>
</organism>
<feature type="chain" id="PRO_5045364946" evidence="3">
    <location>
        <begin position="24"/>
        <end position="246"/>
    </location>
</feature>
<feature type="domain" description="Phospholipase/carboxylesterase/thioesterase" evidence="4">
    <location>
        <begin position="25"/>
        <end position="240"/>
    </location>
</feature>
<dbReference type="PANTHER" id="PTHR10655">
    <property type="entry name" value="LYSOPHOSPHOLIPASE-RELATED"/>
    <property type="match status" value="1"/>
</dbReference>
<dbReference type="InterPro" id="IPR003140">
    <property type="entry name" value="PLipase/COase/thioEstase"/>
</dbReference>
<comment type="caution">
    <text evidence="5">The sequence shown here is derived from an EMBL/GenBank/DDBJ whole genome shotgun (WGS) entry which is preliminary data.</text>
</comment>
<gene>
    <name evidence="5" type="ORF">M0813_12179</name>
</gene>
<comment type="similarity">
    <text evidence="1">Belongs to the AB hydrolase superfamily. AB hydrolase 2 family.</text>
</comment>
<evidence type="ECO:0000256" key="1">
    <source>
        <dbReference type="ARBA" id="ARBA00006499"/>
    </source>
</evidence>
<dbReference type="InterPro" id="IPR029058">
    <property type="entry name" value="AB_hydrolase_fold"/>
</dbReference>
<reference evidence="5" key="1">
    <citation type="submission" date="2022-08" db="EMBL/GenBank/DDBJ databases">
        <title>Novel sulfate-reducing endosymbionts in the free-living metamonad Anaeramoeba.</title>
        <authorList>
            <person name="Jerlstrom-Hultqvist J."/>
            <person name="Cepicka I."/>
            <person name="Gallot-Lavallee L."/>
            <person name="Salas-Leiva D."/>
            <person name="Curtis B.A."/>
            <person name="Zahonova K."/>
            <person name="Pipaliya S."/>
            <person name="Dacks J."/>
            <person name="Roger A.J."/>
        </authorList>
    </citation>
    <scope>NUCLEOTIDE SEQUENCE</scope>
    <source>
        <strain evidence="5">Schooner1</strain>
    </source>
</reference>
<evidence type="ECO:0000256" key="3">
    <source>
        <dbReference type="SAM" id="SignalP"/>
    </source>
</evidence>
<sequence>MYNFYRVFLSFLVLLSLIENTKINQPIIIEPTKAHQSTIFLLHGLGDNGRSYVNVARSLQKSFPNSRFILPTAPRIPVTVNLGMLMNAWYDIKKISPDSNENTEFLEEITESLLEYVEKEANNFPQNVDPKIVLAGFSQGAAISFFSAMRRTDIKIAGVVMMSGYLLKPKNIEKEIRQVNKKTPIFMGHGTSDQVILYNWSQQSYKIMIELGLNVEYHSYTKMQHSISKQVISDVKDFLLMVLSER</sequence>
<name>A0ABQ8ZD06_9EUKA</name>
<evidence type="ECO:0000259" key="4">
    <source>
        <dbReference type="Pfam" id="PF02230"/>
    </source>
</evidence>
<accession>A0ABQ8ZD06</accession>
<proteinExistence type="inferred from homology"/>
<feature type="signal peptide" evidence="3">
    <location>
        <begin position="1"/>
        <end position="23"/>
    </location>
</feature>
<keyword evidence="6" id="KW-1185">Reference proteome</keyword>
<protein>
    <submittedName>
        <fullName evidence="5">Acyl protein thioesterase family</fullName>
    </submittedName>
</protein>
<dbReference type="PANTHER" id="PTHR10655:SF17">
    <property type="entry name" value="LYSOPHOSPHOLIPASE-LIKE PROTEIN 1"/>
    <property type="match status" value="1"/>
</dbReference>
<evidence type="ECO:0000313" key="6">
    <source>
        <dbReference type="Proteomes" id="UP001150062"/>
    </source>
</evidence>
<dbReference type="EMBL" id="JAOAOG010000018">
    <property type="protein sequence ID" value="KAJ6254577.1"/>
    <property type="molecule type" value="Genomic_DNA"/>
</dbReference>
<evidence type="ECO:0000313" key="5">
    <source>
        <dbReference type="EMBL" id="KAJ6254577.1"/>
    </source>
</evidence>
<dbReference type="Pfam" id="PF02230">
    <property type="entry name" value="Abhydrolase_2"/>
    <property type="match status" value="1"/>
</dbReference>
<dbReference type="SUPFAM" id="SSF53474">
    <property type="entry name" value="alpha/beta-Hydrolases"/>
    <property type="match status" value="1"/>
</dbReference>
<keyword evidence="3" id="KW-0732">Signal</keyword>
<dbReference type="Gene3D" id="3.40.50.1820">
    <property type="entry name" value="alpha/beta hydrolase"/>
    <property type="match status" value="1"/>
</dbReference>